<evidence type="ECO:0000313" key="2">
    <source>
        <dbReference type="EMBL" id="AAC33946.1"/>
    </source>
</evidence>
<feature type="compositionally biased region" description="Polar residues" evidence="1">
    <location>
        <begin position="218"/>
        <end position="235"/>
    </location>
</feature>
<reference evidence="2" key="1">
    <citation type="submission" date="1998-07" db="EMBL/GenBank/DDBJ databases">
        <authorList>
            <person name="Waterston R."/>
        </authorList>
    </citation>
    <scope>NUCLEOTIDE SEQUENCE</scope>
</reference>
<sequence length="248" mass="27894">MATEKPITTETVALTEKKMDMSLGLHDHLYVGIDEIIKMEKSNTNVNKGKKQRVLVSNLNKKEKFSGAAKNSAVKAQRYMDSRSDVRQVSVVVFSVNLLSKLHFPGAFAKKRSNFQGNQFPVTTTVARKAASATPRGRPYNGGRMTNTNQSRFIAPPAQNRASQRGFVGKQQQQQREKIVQQQANGGGGGQRQWPQTLDSRFANMKEERMRMRRFADNRSNVGNNGAGSHQQQRSMVPWVRRATRFPN</sequence>
<dbReference type="EMBL" id="AF080118">
    <property type="protein sequence ID" value="AAC33946.1"/>
    <property type="molecule type" value="Genomic_DNA"/>
</dbReference>
<dbReference type="PANTHER" id="PTHR36048">
    <property type="entry name" value="RIBOSOME MATURATION FACTOR"/>
    <property type="match status" value="1"/>
</dbReference>
<accession>O81618</accession>
<protein>
    <submittedName>
        <fullName evidence="2">F8M12.11 protein</fullName>
    </submittedName>
</protein>
<gene>
    <name evidence="2" type="primary">F8M12.11</name>
</gene>
<reference evidence="2" key="3">
    <citation type="submission" date="1998-09" db="EMBL/GenBank/DDBJ databases">
        <title>The sequence of A. thaliana F8M12.</title>
        <authorList>
            <person name="Madsen C."/>
            <person name="Graves T."/>
            <person name="Cotton M."/>
            <person name="Modde T."/>
        </authorList>
    </citation>
    <scope>NUCLEOTIDE SEQUENCE</scope>
</reference>
<reference key="4">
    <citation type="journal article" date="1999" name="Nature">
        <title>Sequence and analysis of chromosome 4 of the plant Arabidopsis thaliana.</title>
        <authorList>
            <consortium name="EU"/>
            <consortium name="CSHL and WU Arabidopsis Sequencing Project"/>
            <person name="Mayer K."/>
            <person name="Schuller C."/>
            <person name="Wambutt R."/>
            <person name="Murphy G."/>
            <person name="Volckaert G."/>
            <person name="Pohl T."/>
            <person name="Dusterhoft A."/>
            <person name="Stiekema W."/>
            <person name="Entian K.D."/>
            <person name="Terryn N."/>
            <person name="Harris B."/>
            <person name="Ansorge W."/>
            <person name="Brandt P."/>
            <person name="Grivell L."/>
            <person name="Rieger M."/>
            <person name="Weichselgartner M."/>
            <person name="de Simone V."/>
            <person name="Obermaier B."/>
            <person name="Mache R."/>
            <person name="Muller M."/>
            <person name="Kreis M."/>
            <person name="Delseny M."/>
            <person name="Puigdomenech P."/>
            <person name="Watson M."/>
            <person name="Schmidtheini T."/>
            <person name="Reichert B."/>
            <person name="Portatelle D."/>
            <person name="Perez-Alonso M."/>
            <person name="Boutry M."/>
            <person name="Bancroft I."/>
            <person name="Vos P."/>
            <person name="Hoheisel J."/>
            <person name="Zimmermann W."/>
            <person name="Wedler H."/>
            <person name="Ridley P."/>
            <person name="Langham S.A."/>
            <person name="McCullagh B."/>
            <person name="Bilham L."/>
            <person name="Robben J."/>
            <person name="Van der Schueren J."/>
            <person name="Grymonprez B."/>
            <person name="Chuang Y.J."/>
            <person name="Vandenbussche F."/>
            <person name="Braeken M."/>
            <person name="Weltjens I."/>
            <person name="Voet M."/>
            <person name="Bastiaens I."/>
            <person name="Aert R."/>
            <person name="Defoor E."/>
            <person name="Weitzenegger T."/>
            <person name="Bothe G."/>
            <person name="Ramsperger U."/>
            <person name="Hilbert H."/>
            <person name="Braun M."/>
            <person name="Holzer E."/>
            <person name="Brandt A."/>
            <person name="Peters S."/>
            <person name="van Staveren M."/>
            <person name="Dirske W."/>
            <person name="Mooijman P."/>
            <person name="Klein Lankhorst R."/>
            <person name="Rose M."/>
            <person name="Hauf J."/>
            <person name="Kotter P."/>
            <person name="Berneiser S."/>
            <person name="Hempel S."/>
            <person name="Feldpausch M."/>
            <person name="Lamberth S."/>
            <person name="Van den Daele H."/>
            <person name="De Keyser A."/>
            <person name="Buysshaert C."/>
            <person name="Gielen J."/>
            <person name="Villarroel R."/>
            <person name="De Clercq R."/>
            <person name="Van Montagu M."/>
            <person name="Rogers J."/>
            <person name="Cronin A."/>
            <person name="Quail M."/>
            <person name="Bray-Allen S."/>
            <person name="Clark L."/>
            <person name="Doggett J."/>
            <person name="Hall S."/>
            <person name="Kay M."/>
            <person name="Lennard N."/>
            <person name="McLay K."/>
            <person name="Mayes R."/>
            <person name="Pettett A."/>
            <person name="Rajandream M.A."/>
            <person name="Lyne M."/>
            <person name="Benes V."/>
            <person name="Rechmann S."/>
            <person name="Borkova D."/>
            <person name="Blocker H."/>
            <person name="Scharfe M."/>
            <person name="Grimm M."/>
            <person name="Lohnert T.H."/>
            <person name="Dose S."/>
            <person name="de Haan M."/>
            <person name="Maarse A."/>
            <person name="Schafer M."/>
            <person name="Muller-Auer S."/>
            <person name="Gabel C."/>
            <person name="Fuchs M."/>
            <person name="Fartmann B."/>
            <person name="Granderath K."/>
            <person name="Dauner D."/>
            <person name="Herzl A."/>
            <person name="Neumann S."/>
            <person name="Argiriou A."/>
            <person name="Vitale D."/>
            <person name="Liguori R."/>
            <person name="Piravandi E."/>
            <person name="Massenet O."/>
            <person name="Quigley F."/>
            <person name="Clabauld G."/>
            <person name="Mundlein A."/>
            <person name="Felber R."/>
            <person name="Schnabl S."/>
            <person name="Hiller R."/>
            <person name="Schmidt W."/>
            <person name="Lecharny A."/>
            <person name="Aubourg S."/>
            <person name="Chefdor F."/>
            <person name="Cooke R."/>
            <person name="Berger C."/>
            <person name="Montfort A."/>
            <person name="Casacuberta E."/>
            <person name="Gibbons T."/>
            <person name="Weber N."/>
            <person name="Vandenbol M."/>
            <person name="Bargues M."/>
            <person name="Terol J."/>
            <person name="Torres A."/>
            <person name="Perez-Perez A."/>
            <person name="Purnelle B."/>
            <person name="Bent E."/>
            <person name="Johnson S."/>
            <person name="Tacon D."/>
            <person name="Jesse T."/>
            <person name="Heijnen L."/>
            <person name="Schwarz S."/>
            <person name="Scholler P."/>
            <person name="Heber S."/>
            <person name="Francs P."/>
            <person name="Bielke C."/>
            <person name="Frishman D."/>
            <person name="Haase D."/>
            <person name="Lemcke K."/>
            <person name="Mewes H.W."/>
            <person name="Stocker S."/>
            <person name="Zaccaria P."/>
            <person name="Bevan M."/>
            <person name="Wilson R.K."/>
            <person name="de la Bastide M."/>
            <person name="Habermann K."/>
            <person name="Parnell L."/>
            <person name="Dedhia N."/>
            <person name="Gnoj L."/>
            <person name="Schutz K."/>
            <person name="Huang E."/>
            <person name="Spiegel L."/>
            <person name="Sehkon M."/>
            <person name="Murray J."/>
            <person name="Sheet P."/>
            <person name="Cordes M."/>
            <person name="Abu-Threideh J."/>
            <person name="Stoneking T."/>
            <person name="Kalicki J."/>
            <person name="Graves T."/>
            <person name="Harmon G."/>
            <person name="Edwards J."/>
            <person name="Latreille P."/>
            <person name="Courtney L."/>
            <person name="Cloud J."/>
            <person name="Abbott A."/>
            <person name="Scott K."/>
            <person name="Johnson D."/>
            <person name="Minx P."/>
            <person name="Bentley D."/>
            <person name="Fulton B."/>
            <person name="Miller N."/>
            <person name="Greco T."/>
            <person name="Kemp K."/>
            <person name="Kramer J."/>
            <person name="Fulton L."/>
            <person name="Mardis E."/>
            <person name="Dante M."/>
            <person name="Pepin K."/>
            <person name="Hillier L."/>
            <person name="Nelson J."/>
            <person name="Spieth J."/>
            <person name="Ryan E."/>
            <person name="Andrews S."/>
            <person name="Geisel C."/>
            <person name="Layman D."/>
            <person name="Du H."/>
            <person name="Ali J."/>
            <person name="Berghoff A."/>
            <person name="Jones K."/>
            <person name="Drone K."/>
            <person name="Cotton M."/>
            <person name="Joshu C."/>
            <person name="Antonoiu B."/>
            <person name="Zidanic M."/>
            <person name="Strong C."/>
            <person name="Sun H."/>
            <person name="Lamar B."/>
            <person name="Yordan C."/>
            <person name="Ma P."/>
            <person name="Zhong J."/>
            <person name="Preston R."/>
            <person name="Vil D."/>
            <person name="Shekher M."/>
            <person name="Matero A."/>
            <person name="Shah R."/>
            <person name="Swaby I.K."/>
            <person name="O'Shaughnessy A."/>
            <person name="Rodriguez M."/>
            <person name="Hoffmann J."/>
            <person name="Till S."/>
            <person name="Granat S."/>
            <person name="Shohdy N."/>
            <person name="Hasegawa A."/>
            <person name="Hameed A."/>
            <person name="Lodhi M."/>
            <person name="Johnson A."/>
            <person name="Chen E."/>
            <person name="Marra M."/>
            <person name="Martienssen R."/>
            <person name="McCombie W.R."/>
        </authorList>
    </citation>
    <scope>NUCLEOTIDE SEQUENCE [LARGE SCALE GENOMIC DNA]</scope>
    <source>
        <strain>cv. Columbia</strain>
    </source>
</reference>
<dbReference type="PIR" id="T01880">
    <property type="entry name" value="T01880"/>
</dbReference>
<organism evidence="2">
    <name type="scientific">Arabidopsis thaliana</name>
    <name type="common">Mouse-ear cress</name>
    <dbReference type="NCBI Taxonomy" id="3702"/>
    <lineage>
        <taxon>Eukaryota</taxon>
        <taxon>Viridiplantae</taxon>
        <taxon>Streptophyta</taxon>
        <taxon>Embryophyta</taxon>
        <taxon>Tracheophyta</taxon>
        <taxon>Spermatophyta</taxon>
        <taxon>Magnoliopsida</taxon>
        <taxon>eudicotyledons</taxon>
        <taxon>Gunneridae</taxon>
        <taxon>Pentapetalae</taxon>
        <taxon>rosids</taxon>
        <taxon>malvids</taxon>
        <taxon>Brassicales</taxon>
        <taxon>Brassicaceae</taxon>
        <taxon>Camelineae</taxon>
        <taxon>Arabidopsis</taxon>
    </lineage>
</organism>
<proteinExistence type="predicted"/>
<dbReference type="PANTHER" id="PTHR36048:SF1">
    <property type="entry name" value="RIBOSOME MATURATION FACTOR"/>
    <property type="match status" value="1"/>
</dbReference>
<evidence type="ECO:0000256" key="1">
    <source>
        <dbReference type="SAM" id="MobiDB-lite"/>
    </source>
</evidence>
<name>O81618_ARATH</name>
<feature type="region of interest" description="Disordered" evidence="1">
    <location>
        <begin position="126"/>
        <end position="198"/>
    </location>
</feature>
<reference evidence="2" key="2">
    <citation type="submission" date="1998-09" db="EMBL/GenBank/DDBJ databases">
        <title>The A. thaliana Genome Sequencing Project.</title>
        <authorList>
            <person name="WashU"/>
        </authorList>
    </citation>
    <scope>NUCLEOTIDE SEQUENCE</scope>
</reference>
<feature type="compositionally biased region" description="Low complexity" evidence="1">
    <location>
        <begin position="164"/>
        <end position="184"/>
    </location>
</feature>
<feature type="region of interest" description="Disordered" evidence="1">
    <location>
        <begin position="218"/>
        <end position="238"/>
    </location>
</feature>
<dbReference type="ExpressionAtlas" id="O81618">
    <property type="expression patterns" value="baseline and differential"/>
</dbReference>
<dbReference type="AlphaFoldDB" id="O81618"/>